<dbReference type="OrthoDB" id="3358967at2"/>
<reference evidence="1 2" key="1">
    <citation type="submission" date="2018-10" db="EMBL/GenBank/DDBJ databases">
        <title>Sequencing the genomes of 1000 actinobacteria strains.</title>
        <authorList>
            <person name="Klenk H.-P."/>
        </authorList>
    </citation>
    <scope>NUCLEOTIDE SEQUENCE [LARGE SCALE GENOMIC DNA]</scope>
    <source>
        <strain evidence="1 2">DSM 45175</strain>
    </source>
</reference>
<dbReference type="Gene3D" id="3.30.310.70">
    <property type="entry name" value="TT1751-like domain"/>
    <property type="match status" value="1"/>
</dbReference>
<dbReference type="InterPro" id="IPR035923">
    <property type="entry name" value="TT1751-like_sf"/>
</dbReference>
<dbReference type="Proteomes" id="UP000277671">
    <property type="component" value="Unassembled WGS sequence"/>
</dbReference>
<dbReference type="AlphaFoldDB" id="A0A495JFM9"/>
<gene>
    <name evidence="1" type="ORF">BDK92_1985</name>
</gene>
<evidence type="ECO:0000313" key="1">
    <source>
        <dbReference type="EMBL" id="RKR87693.1"/>
    </source>
</evidence>
<comment type="caution">
    <text evidence="1">The sequence shown here is derived from an EMBL/GenBank/DDBJ whole genome shotgun (WGS) entry which is preliminary data.</text>
</comment>
<name>A0A495JFM9_9ACTN</name>
<protein>
    <recommendedName>
        <fullName evidence="3">DUF302 domain-containing protein</fullName>
    </recommendedName>
</protein>
<evidence type="ECO:0008006" key="3">
    <source>
        <dbReference type="Google" id="ProtNLM"/>
    </source>
</evidence>
<dbReference type="SUPFAM" id="SSF103247">
    <property type="entry name" value="TT1751-like"/>
    <property type="match status" value="1"/>
</dbReference>
<accession>A0A495JFM9</accession>
<dbReference type="EMBL" id="RBKT01000001">
    <property type="protein sequence ID" value="RKR87693.1"/>
    <property type="molecule type" value="Genomic_DNA"/>
</dbReference>
<organism evidence="1 2">
    <name type="scientific">Micromonospora pisi</name>
    <dbReference type="NCBI Taxonomy" id="589240"/>
    <lineage>
        <taxon>Bacteria</taxon>
        <taxon>Bacillati</taxon>
        <taxon>Actinomycetota</taxon>
        <taxon>Actinomycetes</taxon>
        <taxon>Micromonosporales</taxon>
        <taxon>Micromonosporaceae</taxon>
        <taxon>Micromonospora</taxon>
    </lineage>
</organism>
<sequence>MVARQAQQTDYQARRLTIPVDAPFDDFRQRYEAAVPPLDTGSIVALVERRADWSEVVETARRQAPHDFFIFWSLDAQPLMGLAGSTAQCVEYLMGNHVVAERMFRHDPTVLAYVPLHLAIAQDEGGTTLTIDQPSHTLGSYGHPEITMVAVDLDHKLGRLLQHLGVPVPPSLMS</sequence>
<keyword evidence="2" id="KW-1185">Reference proteome</keyword>
<evidence type="ECO:0000313" key="2">
    <source>
        <dbReference type="Proteomes" id="UP000277671"/>
    </source>
</evidence>
<proteinExistence type="predicted"/>
<dbReference type="RefSeq" id="WP_121156428.1">
    <property type="nucleotide sequence ID" value="NZ_RBKT01000001.1"/>
</dbReference>